<gene>
    <name evidence="1" type="ORF">MNBD_GAMMA16-1953</name>
</gene>
<proteinExistence type="predicted"/>
<protein>
    <recommendedName>
        <fullName evidence="2">BatD</fullName>
    </recommendedName>
</protein>
<name>A0A3B0Z3U7_9ZZZZ</name>
<reference evidence="1" key="1">
    <citation type="submission" date="2018-06" db="EMBL/GenBank/DDBJ databases">
        <authorList>
            <person name="Zhirakovskaya E."/>
        </authorList>
    </citation>
    <scope>NUCLEOTIDE SEQUENCE</scope>
</reference>
<organism evidence="1">
    <name type="scientific">hydrothermal vent metagenome</name>
    <dbReference type="NCBI Taxonomy" id="652676"/>
    <lineage>
        <taxon>unclassified sequences</taxon>
        <taxon>metagenomes</taxon>
        <taxon>ecological metagenomes</taxon>
    </lineage>
</organism>
<dbReference type="EMBL" id="UOFO01000138">
    <property type="protein sequence ID" value="VAW88035.1"/>
    <property type="molecule type" value="Genomic_DNA"/>
</dbReference>
<sequence length="164" mass="18395">MKNFFYKCLIGCFGVFTFLICTTAFGKPSAPIEMQYIFDSAPKLGEILQVDIQFSTSQTTDEIKASVKTTKGLHLQTMQHSYNLPLNREGDTTLMTIRLIPQEAGLNYLHVTAHVKVRGKNQAKAFSIPVTIGLTKQSQKTSRKTDTPNNKPKIIYLPAIERVQ</sequence>
<evidence type="ECO:0008006" key="2">
    <source>
        <dbReference type="Google" id="ProtNLM"/>
    </source>
</evidence>
<accession>A0A3B0Z3U7</accession>
<dbReference type="AlphaFoldDB" id="A0A3B0Z3U7"/>
<evidence type="ECO:0000313" key="1">
    <source>
        <dbReference type="EMBL" id="VAW88035.1"/>
    </source>
</evidence>